<dbReference type="Proteomes" id="UP000029492">
    <property type="component" value="Chromosome"/>
</dbReference>
<dbReference type="KEGG" id="mor:MOC_3426"/>
<keyword evidence="2" id="KW-1185">Reference proteome</keyword>
<name>A0A089NTB7_9HYPH</name>
<reference evidence="1 2" key="1">
    <citation type="journal article" date="2014" name="PLoS ONE">
        <title>Genome Information of Methylobacterium oryzae, a Plant-Probiotic Methylotroph in the Phyllosphere.</title>
        <authorList>
            <person name="Kwak M.J."/>
            <person name="Jeong H."/>
            <person name="Madhaiyan M."/>
            <person name="Lee Y."/>
            <person name="Sa T.M."/>
            <person name="Oh T.K."/>
            <person name="Kim J.F."/>
        </authorList>
    </citation>
    <scope>NUCLEOTIDE SEQUENCE [LARGE SCALE GENOMIC DNA]</scope>
    <source>
        <strain evidence="1 2">CBMB20</strain>
    </source>
</reference>
<dbReference type="EMBL" id="CP003811">
    <property type="protein sequence ID" value="AIQ91181.1"/>
    <property type="molecule type" value="Genomic_DNA"/>
</dbReference>
<proteinExistence type="predicted"/>
<dbReference type="HOGENOM" id="CLU_1957029_0_0_5"/>
<dbReference type="AlphaFoldDB" id="A0A089NTB7"/>
<sequence length="128" mass="14247">MIGTVTVSIKPHVLVRSADGRVGAGIIRVAKTPDPDACKREITRERRGEERREMNRYTVALLQLLLEAQDGALGVPSRDLCFVADIRLGERTDAASDHDVRIRDVRGACAQIARHWPLITPRNSVLNR</sequence>
<gene>
    <name evidence="1" type="ORF">MOC_3426</name>
</gene>
<organism evidence="1 2">
    <name type="scientific">Methylobacterium oryzae CBMB20</name>
    <dbReference type="NCBI Taxonomy" id="693986"/>
    <lineage>
        <taxon>Bacteria</taxon>
        <taxon>Pseudomonadati</taxon>
        <taxon>Pseudomonadota</taxon>
        <taxon>Alphaproteobacteria</taxon>
        <taxon>Hyphomicrobiales</taxon>
        <taxon>Methylobacteriaceae</taxon>
        <taxon>Methylobacterium</taxon>
    </lineage>
</organism>
<evidence type="ECO:0000313" key="1">
    <source>
        <dbReference type="EMBL" id="AIQ91181.1"/>
    </source>
</evidence>
<protein>
    <submittedName>
        <fullName evidence="1">Protein of unassigned function</fullName>
    </submittedName>
</protein>
<accession>A0A089NTB7</accession>
<evidence type="ECO:0000313" key="2">
    <source>
        <dbReference type="Proteomes" id="UP000029492"/>
    </source>
</evidence>